<evidence type="ECO:0000256" key="1">
    <source>
        <dbReference type="SAM" id="Phobius"/>
    </source>
</evidence>
<feature type="transmembrane region" description="Helical" evidence="1">
    <location>
        <begin position="117"/>
        <end position="136"/>
    </location>
</feature>
<evidence type="ECO:0000313" key="2">
    <source>
        <dbReference type="EMBL" id="TLV02918.1"/>
    </source>
</evidence>
<keyword evidence="1" id="KW-0472">Membrane</keyword>
<dbReference type="GO" id="GO:0004143">
    <property type="term" value="F:ATP-dependent diacylglycerol kinase activity"/>
    <property type="evidence" value="ECO:0007669"/>
    <property type="project" value="InterPro"/>
</dbReference>
<feature type="transmembrane region" description="Helical" evidence="1">
    <location>
        <begin position="180"/>
        <end position="198"/>
    </location>
</feature>
<dbReference type="GO" id="GO:0016779">
    <property type="term" value="F:nucleotidyltransferase activity"/>
    <property type="evidence" value="ECO:0007669"/>
    <property type="project" value="UniProtKB-KW"/>
</dbReference>
<dbReference type="AlphaFoldDB" id="A0A5R9L3C8"/>
<keyword evidence="3" id="KW-1185">Reference proteome</keyword>
<dbReference type="PANTHER" id="PTHR31303">
    <property type="entry name" value="CTP-DEPENDENT DIACYLGLYCEROL KINASE 1"/>
    <property type="match status" value="1"/>
</dbReference>
<proteinExistence type="predicted"/>
<feature type="transmembrane region" description="Helical" evidence="1">
    <location>
        <begin position="38"/>
        <end position="55"/>
    </location>
</feature>
<protein>
    <submittedName>
        <fullName evidence="2">Phosphatidate cytidylyltransferase</fullName>
    </submittedName>
</protein>
<sequence length="220" mass="24197">MFAEILPMLILAACFLALFGVAELLYHQFNVKPELTRKLVHLGTGLLTMLFPIFLTSHWQVLILCSSFLIILLLSLKFKLLPSINAIDRDSHGSILFPVAVYACFLMYTLLDKGVVIFYLPILILAICDPIAALTGKKFPFGTYQIGQCKKTISGSAAFFVCNLIVSAIVFYILKIQLESAVWNLIILSIVATIAEAISWKGSDNLSIPASVAITLSLIL</sequence>
<feature type="transmembrane region" description="Helical" evidence="1">
    <location>
        <begin position="93"/>
        <end position="111"/>
    </location>
</feature>
<reference evidence="2 3" key="1">
    <citation type="submission" date="2019-05" db="EMBL/GenBank/DDBJ databases">
        <authorList>
            <person name="Qu J.-H."/>
        </authorList>
    </citation>
    <scope>NUCLEOTIDE SEQUENCE [LARGE SCALE GENOMIC DNA]</scope>
    <source>
        <strain evidence="2 3">T17</strain>
    </source>
</reference>
<accession>A0A5R9L3C8</accession>
<name>A0A5R9L3C8_9BACT</name>
<keyword evidence="1" id="KW-1133">Transmembrane helix</keyword>
<comment type="caution">
    <text evidence="2">The sequence shown here is derived from an EMBL/GenBank/DDBJ whole genome shotgun (WGS) entry which is preliminary data.</text>
</comment>
<feature type="transmembrane region" description="Helical" evidence="1">
    <location>
        <begin position="157"/>
        <end position="174"/>
    </location>
</feature>
<feature type="transmembrane region" description="Helical" evidence="1">
    <location>
        <begin position="6"/>
        <end position="26"/>
    </location>
</feature>
<dbReference type="Proteomes" id="UP000306402">
    <property type="component" value="Unassembled WGS sequence"/>
</dbReference>
<dbReference type="OrthoDB" id="1117602at2"/>
<dbReference type="InterPro" id="IPR037997">
    <property type="entry name" value="Dgk1-like"/>
</dbReference>
<dbReference type="PANTHER" id="PTHR31303:SF1">
    <property type="entry name" value="CTP-DEPENDENT DIACYLGLYCEROL KINASE 1"/>
    <property type="match status" value="1"/>
</dbReference>
<keyword evidence="2" id="KW-0808">Transferase</keyword>
<evidence type="ECO:0000313" key="3">
    <source>
        <dbReference type="Proteomes" id="UP000306402"/>
    </source>
</evidence>
<gene>
    <name evidence="2" type="ORF">FEN17_04705</name>
</gene>
<dbReference type="RefSeq" id="WP_138364127.1">
    <property type="nucleotide sequence ID" value="NZ_VCEJ01000002.1"/>
</dbReference>
<keyword evidence="2" id="KW-0548">Nucleotidyltransferase</keyword>
<organism evidence="2 3">
    <name type="scientific">Dyadobacter luticola</name>
    <dbReference type="NCBI Taxonomy" id="1979387"/>
    <lineage>
        <taxon>Bacteria</taxon>
        <taxon>Pseudomonadati</taxon>
        <taxon>Bacteroidota</taxon>
        <taxon>Cytophagia</taxon>
        <taxon>Cytophagales</taxon>
        <taxon>Spirosomataceae</taxon>
        <taxon>Dyadobacter</taxon>
    </lineage>
</organism>
<keyword evidence="1" id="KW-0812">Transmembrane</keyword>
<dbReference type="EMBL" id="VCEJ01000002">
    <property type="protein sequence ID" value="TLV02918.1"/>
    <property type="molecule type" value="Genomic_DNA"/>
</dbReference>